<keyword evidence="1" id="KW-0732">Signal</keyword>
<dbReference type="Pfam" id="PF04366">
    <property type="entry name" value="Ysc84"/>
    <property type="match status" value="1"/>
</dbReference>
<feature type="domain" description="Ysc84 actin-binding" evidence="2">
    <location>
        <begin position="105"/>
        <end position="226"/>
    </location>
</feature>
<dbReference type="Proteomes" id="UP000295304">
    <property type="component" value="Unassembled WGS sequence"/>
</dbReference>
<accession>A0A4R3JG75</accession>
<evidence type="ECO:0000313" key="3">
    <source>
        <dbReference type="EMBL" id="TCS65148.1"/>
    </source>
</evidence>
<reference evidence="3 4" key="1">
    <citation type="submission" date="2019-03" db="EMBL/GenBank/DDBJ databases">
        <title>Genomic Encyclopedia of Type Strains, Phase IV (KMG-IV): sequencing the most valuable type-strain genomes for metagenomic binning, comparative biology and taxonomic classification.</title>
        <authorList>
            <person name="Goeker M."/>
        </authorList>
    </citation>
    <scope>NUCLEOTIDE SEQUENCE [LARGE SCALE GENOMIC DNA]</scope>
    <source>
        <strain evidence="3 4">DSM 101688</strain>
    </source>
</reference>
<dbReference type="EMBL" id="SLZW01000001">
    <property type="protein sequence ID" value="TCS65148.1"/>
    <property type="molecule type" value="Genomic_DNA"/>
</dbReference>
<evidence type="ECO:0000313" key="4">
    <source>
        <dbReference type="Proteomes" id="UP000295304"/>
    </source>
</evidence>
<dbReference type="PANTHER" id="PTHR15629">
    <property type="entry name" value="SH3YL1 PROTEIN"/>
    <property type="match status" value="1"/>
</dbReference>
<comment type="caution">
    <text evidence="3">The sequence shown here is derived from an EMBL/GenBank/DDBJ whole genome shotgun (WGS) entry which is preliminary data.</text>
</comment>
<dbReference type="PROSITE" id="PS51257">
    <property type="entry name" value="PROKAR_LIPOPROTEIN"/>
    <property type="match status" value="1"/>
</dbReference>
<evidence type="ECO:0000256" key="1">
    <source>
        <dbReference type="SAM" id="SignalP"/>
    </source>
</evidence>
<gene>
    <name evidence="3" type="ORF">EDD55_101482</name>
</gene>
<keyword evidence="4" id="KW-1185">Reference proteome</keyword>
<dbReference type="GO" id="GO:0035091">
    <property type="term" value="F:phosphatidylinositol binding"/>
    <property type="evidence" value="ECO:0007669"/>
    <property type="project" value="TreeGrafter"/>
</dbReference>
<organism evidence="3 4">
    <name type="scientific">Varunaivibrio sulfuroxidans</name>
    <dbReference type="NCBI Taxonomy" id="1773489"/>
    <lineage>
        <taxon>Bacteria</taxon>
        <taxon>Pseudomonadati</taxon>
        <taxon>Pseudomonadota</taxon>
        <taxon>Alphaproteobacteria</taxon>
        <taxon>Rhodospirillales</taxon>
        <taxon>Magnetovibrionaceae</taxon>
        <taxon>Varunaivibrio</taxon>
    </lineage>
</organism>
<dbReference type="CDD" id="cd11524">
    <property type="entry name" value="SYLF"/>
    <property type="match status" value="1"/>
</dbReference>
<dbReference type="PANTHER" id="PTHR15629:SF2">
    <property type="entry name" value="SH3 DOMAIN-CONTAINING YSC84-LIKE PROTEIN 1"/>
    <property type="match status" value="1"/>
</dbReference>
<dbReference type="RefSeq" id="WP_132937858.1">
    <property type="nucleotide sequence ID" value="NZ_CP119676.1"/>
</dbReference>
<protein>
    <submittedName>
        <fullName evidence="3">Lipid-binding SYLF domain-containing protein</fullName>
    </submittedName>
</protein>
<evidence type="ECO:0000259" key="2">
    <source>
        <dbReference type="Pfam" id="PF04366"/>
    </source>
</evidence>
<proteinExistence type="predicted"/>
<sequence length="234" mass="23937">MRATVRMAAVLVAVLVSACAAVNTPSQRAEALVDSARLTVLGFERSHDSQMDLFRAQLKKAQGVLIFPSLLKAGLMVGVEGGNGVLVARGPDGTWGYPAFYTLGAGSIGWQIGGQSADTIMLLRSPGAVRAVVENQGKLGADIGVTVGAVGAGAEAATTTNLGADVLVFSRAIGFYGGASLEGAVIARRNDLNGAFYAPGTTPRQIVLDRSARNPRADDLRRALAAGTGGSIAK</sequence>
<dbReference type="AlphaFoldDB" id="A0A4R3JG75"/>
<dbReference type="OrthoDB" id="9782434at2"/>
<dbReference type="InterPro" id="IPR007461">
    <property type="entry name" value="Ysc84_actin-binding"/>
</dbReference>
<name>A0A4R3JG75_9PROT</name>
<feature type="signal peptide" evidence="1">
    <location>
        <begin position="1"/>
        <end position="20"/>
    </location>
</feature>
<dbReference type="InterPro" id="IPR051702">
    <property type="entry name" value="SH3_domain_YSC84-like"/>
</dbReference>
<feature type="chain" id="PRO_5020639189" evidence="1">
    <location>
        <begin position="21"/>
        <end position="234"/>
    </location>
</feature>